<organism evidence="2 3">
    <name type="scientific">Arthrobacter ginkgonis</name>
    <dbReference type="NCBI Taxonomy" id="1630594"/>
    <lineage>
        <taxon>Bacteria</taxon>
        <taxon>Bacillati</taxon>
        <taxon>Actinomycetota</taxon>
        <taxon>Actinomycetes</taxon>
        <taxon>Micrococcales</taxon>
        <taxon>Micrococcaceae</taxon>
        <taxon>Arthrobacter</taxon>
    </lineage>
</organism>
<evidence type="ECO:0000259" key="1">
    <source>
        <dbReference type="PROSITE" id="PS50995"/>
    </source>
</evidence>
<evidence type="ECO:0000313" key="2">
    <source>
        <dbReference type="EMBL" id="GAA3675661.1"/>
    </source>
</evidence>
<dbReference type="SMART" id="SM00347">
    <property type="entry name" value="HTH_MARR"/>
    <property type="match status" value="1"/>
</dbReference>
<dbReference type="PANTHER" id="PTHR33164">
    <property type="entry name" value="TRANSCRIPTIONAL REGULATOR, MARR FAMILY"/>
    <property type="match status" value="1"/>
</dbReference>
<dbReference type="EMBL" id="BAABEO010000008">
    <property type="protein sequence ID" value="GAA3675661.1"/>
    <property type="molecule type" value="Genomic_DNA"/>
</dbReference>
<dbReference type="PANTHER" id="PTHR33164:SF106">
    <property type="entry name" value="TRANSCRIPTIONAL REGULATORY PROTEIN"/>
    <property type="match status" value="1"/>
</dbReference>
<comment type="caution">
    <text evidence="2">The sequence shown here is derived from an EMBL/GenBank/DDBJ whole genome shotgun (WGS) entry which is preliminary data.</text>
</comment>
<sequence>MPMATPLPHPLIRQLQDFGQASERYVDAVSGHNHMHRTDMNALSAIMAHERAGHAPAPTEIGRELHLSSPATTALLDRLERSGHLSRGRHESDRRRVTLHLTEKAYADGRRMFAPLARMLMQALESYSPDQLDLIHRFMADATAAVDAATAQGTAAEGDAPYKTAQNGAI</sequence>
<dbReference type="Gene3D" id="1.10.10.10">
    <property type="entry name" value="Winged helix-like DNA-binding domain superfamily/Winged helix DNA-binding domain"/>
    <property type="match status" value="1"/>
</dbReference>
<dbReference type="Proteomes" id="UP001500752">
    <property type="component" value="Unassembled WGS sequence"/>
</dbReference>
<gene>
    <name evidence="2" type="ORF">GCM10023081_12590</name>
</gene>
<dbReference type="InterPro" id="IPR036390">
    <property type="entry name" value="WH_DNA-bd_sf"/>
</dbReference>
<accession>A0ABP7C333</accession>
<proteinExistence type="predicted"/>
<dbReference type="PRINTS" id="PR00598">
    <property type="entry name" value="HTHMARR"/>
</dbReference>
<dbReference type="InterPro" id="IPR000835">
    <property type="entry name" value="HTH_MarR-typ"/>
</dbReference>
<dbReference type="InterPro" id="IPR039422">
    <property type="entry name" value="MarR/SlyA-like"/>
</dbReference>
<feature type="domain" description="HTH marR-type" evidence="1">
    <location>
        <begin position="8"/>
        <end position="144"/>
    </location>
</feature>
<evidence type="ECO:0000313" key="3">
    <source>
        <dbReference type="Proteomes" id="UP001500752"/>
    </source>
</evidence>
<protein>
    <recommendedName>
        <fullName evidence="1">HTH marR-type domain-containing protein</fullName>
    </recommendedName>
</protein>
<reference evidence="3" key="1">
    <citation type="journal article" date="2019" name="Int. J. Syst. Evol. Microbiol.">
        <title>The Global Catalogue of Microorganisms (GCM) 10K type strain sequencing project: providing services to taxonomists for standard genome sequencing and annotation.</title>
        <authorList>
            <consortium name="The Broad Institute Genomics Platform"/>
            <consortium name="The Broad Institute Genome Sequencing Center for Infectious Disease"/>
            <person name="Wu L."/>
            <person name="Ma J."/>
        </authorList>
    </citation>
    <scope>NUCLEOTIDE SEQUENCE [LARGE SCALE GENOMIC DNA]</scope>
    <source>
        <strain evidence="3">JCM 30742</strain>
    </source>
</reference>
<dbReference type="InterPro" id="IPR036388">
    <property type="entry name" value="WH-like_DNA-bd_sf"/>
</dbReference>
<dbReference type="PROSITE" id="PS50995">
    <property type="entry name" value="HTH_MARR_2"/>
    <property type="match status" value="1"/>
</dbReference>
<name>A0ABP7C333_9MICC</name>
<keyword evidence="3" id="KW-1185">Reference proteome</keyword>
<dbReference type="SUPFAM" id="SSF46785">
    <property type="entry name" value="Winged helix' DNA-binding domain"/>
    <property type="match status" value="1"/>
</dbReference>
<dbReference type="Pfam" id="PF12802">
    <property type="entry name" value="MarR_2"/>
    <property type="match status" value="1"/>
</dbReference>